<evidence type="ECO:0000256" key="1">
    <source>
        <dbReference type="SAM" id="Phobius"/>
    </source>
</evidence>
<keyword evidence="1" id="KW-0812">Transmembrane</keyword>
<dbReference type="KEGG" id="aact:ACT75_10920"/>
<evidence type="ECO:0000313" key="4">
    <source>
        <dbReference type="Proteomes" id="UP000072236"/>
    </source>
</evidence>
<protein>
    <submittedName>
        <fullName evidence="3">Uncharacterized protein</fullName>
    </submittedName>
</protein>
<feature type="transmembrane region" description="Helical" evidence="1">
    <location>
        <begin position="537"/>
        <end position="557"/>
    </location>
</feature>
<dbReference type="OrthoDB" id="5686749at2"/>
<organism evidence="3 4">
    <name type="scientific">Aggregatibacter actinomycetemcomitans</name>
    <name type="common">Actinobacillus actinomycetemcomitans</name>
    <name type="synonym">Haemophilus actinomycetemcomitans</name>
    <dbReference type="NCBI Taxonomy" id="714"/>
    <lineage>
        <taxon>Bacteria</taxon>
        <taxon>Pseudomonadati</taxon>
        <taxon>Pseudomonadota</taxon>
        <taxon>Gammaproteobacteria</taxon>
        <taxon>Pasteurellales</taxon>
        <taxon>Pasteurellaceae</taxon>
        <taxon>Aggregatibacter</taxon>
    </lineage>
</organism>
<dbReference type="EMBL" id="CP012959">
    <property type="protein sequence ID" value="AMQ94205.1"/>
    <property type="molecule type" value="Genomic_DNA"/>
</dbReference>
<dbReference type="RefSeq" id="WP_061866552.1">
    <property type="nucleotide sequence ID" value="NZ_CP012959.1"/>
</dbReference>
<proteinExistence type="predicted"/>
<name>A0A142G0M5_AGGAC</name>
<feature type="transmembrane region" description="Helical" evidence="1">
    <location>
        <begin position="473"/>
        <end position="495"/>
    </location>
</feature>
<evidence type="ECO:0000313" key="3">
    <source>
        <dbReference type="EMBL" id="AMQ94991.1"/>
    </source>
</evidence>
<gene>
    <name evidence="2" type="ORF">ACT75_06495</name>
    <name evidence="3" type="ORF">ACT75_10920</name>
</gene>
<dbReference type="EMBL" id="CP012959">
    <property type="protein sequence ID" value="AMQ94991.1"/>
    <property type="molecule type" value="Genomic_DNA"/>
</dbReference>
<accession>A0A142G0M5</accession>
<reference evidence="3 4" key="1">
    <citation type="submission" date="2015-10" db="EMBL/GenBank/DDBJ databases">
        <title>Tn-seq of a polymicrobial infection.</title>
        <authorList>
            <person name="Stacy A."/>
            <person name="Rumbaugh K.P."/>
            <person name="Whiteley M."/>
        </authorList>
    </citation>
    <scope>NUCLEOTIDE SEQUENCE [LARGE SCALE GENOMIC DNA]</scope>
    <source>
        <strain evidence="3 4">624</strain>
    </source>
</reference>
<dbReference type="KEGG" id="aact:ACT75_06495"/>
<sequence length="763" mass="85739">MSRIDVTNQNTTQNSASFDEVSSFAIEFDDEEKDLFNISKNWFTRIQTAQKLPQLCGEQEKGLIVGLKDVVGELRELGNILAELNVKSEAYYKKYAYPITIGNIIDPKVAYDIRGEKYPLNANLRVIEQKGVRDALSNQFDNKYKTLMRNAYEWYEKPAQAIIGQMNDLYKWAPIRLMMTEVIPKALQATDINNYAAINHTAYVFNRLLTDMVIGLESTPEGEKLLGSLLITPEGGRDTFGNEQFRKTIKESMDAFNASITSIKDIKARQKALDKFYRSMEQFYTFAGNSLIKTWLKGVECSISPDKTLSNYDILTTKGGPETIFVALADRIKKSLNTELKSKTINKERNDVISHLKKQLKTEKTNWEAEFNTWSAKAEIWDKHYRFLGILAAFNGIKSLDVDLSKKKTAHTDIGRFAQDPVLQKTTAILDISIGTTDAAYGMGLIKNPGQFVPVNSQAAGGVLKAVGSNLRAVVYVGAGVIAGVLTAVIAAGGIREAWKNNDNISLVGNIAVLTGAVVGTAVAGIGYFVASALLGIVGAIAFALILIGGLVVNLWGKTPLQLWVEKGFWGNSERYFYWGDRIRDLEEQFKLAELLANDSLANEARTFIEHKASLNEVQANNTVLKDKSRIFEEIKDYLLIKNGLEEELYEYLIQSGLQIYPTDDGQFTIFYAEFEKSYPTLANLEIYCTSYTTKKSKRITNFSYALRNVRFSLLENGITENDIALYVVFTDRENDRVRKLYESKEWKAKHNQEINEALQAKD</sequence>
<dbReference type="AlphaFoldDB" id="A0A142G0M5"/>
<feature type="transmembrane region" description="Helical" evidence="1">
    <location>
        <begin position="507"/>
        <end position="531"/>
    </location>
</feature>
<evidence type="ECO:0000313" key="2">
    <source>
        <dbReference type="EMBL" id="AMQ94205.1"/>
    </source>
</evidence>
<keyword evidence="1" id="KW-1133">Transmembrane helix</keyword>
<keyword evidence="1" id="KW-0472">Membrane</keyword>
<dbReference type="Proteomes" id="UP000072236">
    <property type="component" value="Chromosome"/>
</dbReference>